<dbReference type="Proteomes" id="UP000499080">
    <property type="component" value="Unassembled WGS sequence"/>
</dbReference>
<comment type="caution">
    <text evidence="1">The sequence shown here is derived from an EMBL/GenBank/DDBJ whole genome shotgun (WGS) entry which is preliminary data.</text>
</comment>
<keyword evidence="2" id="KW-1185">Reference proteome</keyword>
<accession>A0A4Y2HSU0</accession>
<dbReference type="PANTHER" id="PTHR10492:SF57">
    <property type="entry name" value="ATP-DEPENDENT DNA HELICASE"/>
    <property type="match status" value="1"/>
</dbReference>
<dbReference type="AlphaFoldDB" id="A0A4Y2HSU0"/>
<name>A0A4Y2HSU0_ARAVE</name>
<proteinExistence type="predicted"/>
<evidence type="ECO:0000313" key="2">
    <source>
        <dbReference type="Proteomes" id="UP000499080"/>
    </source>
</evidence>
<organism evidence="1 2">
    <name type="scientific">Araneus ventricosus</name>
    <name type="common">Orbweaver spider</name>
    <name type="synonym">Epeira ventricosa</name>
    <dbReference type="NCBI Taxonomy" id="182803"/>
    <lineage>
        <taxon>Eukaryota</taxon>
        <taxon>Metazoa</taxon>
        <taxon>Ecdysozoa</taxon>
        <taxon>Arthropoda</taxon>
        <taxon>Chelicerata</taxon>
        <taxon>Arachnida</taxon>
        <taxon>Araneae</taxon>
        <taxon>Araneomorphae</taxon>
        <taxon>Entelegynae</taxon>
        <taxon>Araneoidea</taxon>
        <taxon>Araneidae</taxon>
        <taxon>Araneus</taxon>
    </lineage>
</organism>
<dbReference type="PANTHER" id="PTHR10492">
    <property type="match status" value="1"/>
</dbReference>
<gene>
    <name evidence="1" type="ORF">AVEN_88845_1</name>
</gene>
<dbReference type="OrthoDB" id="1728974at2759"/>
<sequence>MCSIEWQKRDLPHAHILIWLKEKIHPGDIDNVIRAKIPDIQKDPVLFEIVSKHMIHGPCGALYMKSLCMKDKKCTKRFPRKMICETQAAEDGYPLYKQRKTEQRGHTAVIMKHRSPLNRQSEH</sequence>
<evidence type="ECO:0000313" key="1">
    <source>
        <dbReference type="EMBL" id="GBM68273.1"/>
    </source>
</evidence>
<reference evidence="1 2" key="1">
    <citation type="journal article" date="2019" name="Sci. Rep.">
        <title>Orb-weaving spider Araneus ventricosus genome elucidates the spidroin gene catalogue.</title>
        <authorList>
            <person name="Kono N."/>
            <person name="Nakamura H."/>
            <person name="Ohtoshi R."/>
            <person name="Moran D.A.P."/>
            <person name="Shinohara A."/>
            <person name="Yoshida Y."/>
            <person name="Fujiwara M."/>
            <person name="Mori M."/>
            <person name="Tomita M."/>
            <person name="Arakawa K."/>
        </authorList>
    </citation>
    <scope>NUCLEOTIDE SEQUENCE [LARGE SCALE GENOMIC DNA]</scope>
</reference>
<protein>
    <recommendedName>
        <fullName evidence="3">Helitron helicase-like domain-containing protein</fullName>
    </recommendedName>
</protein>
<evidence type="ECO:0008006" key="3">
    <source>
        <dbReference type="Google" id="ProtNLM"/>
    </source>
</evidence>
<dbReference type="EMBL" id="BGPR01002130">
    <property type="protein sequence ID" value="GBM68273.1"/>
    <property type="molecule type" value="Genomic_DNA"/>
</dbReference>